<proteinExistence type="predicted"/>
<protein>
    <recommendedName>
        <fullName evidence="3">HTH CENPB-type domain-containing protein</fullName>
    </recommendedName>
</protein>
<reference evidence="1 2" key="1">
    <citation type="journal article" date="2016" name="Nat. Commun.">
        <title>Ectomycorrhizal ecology is imprinted in the genome of the dominant symbiotic fungus Cenococcum geophilum.</title>
        <authorList>
            <consortium name="DOE Joint Genome Institute"/>
            <person name="Peter M."/>
            <person name="Kohler A."/>
            <person name="Ohm R.A."/>
            <person name="Kuo A."/>
            <person name="Krutzmann J."/>
            <person name="Morin E."/>
            <person name="Arend M."/>
            <person name="Barry K.W."/>
            <person name="Binder M."/>
            <person name="Choi C."/>
            <person name="Clum A."/>
            <person name="Copeland A."/>
            <person name="Grisel N."/>
            <person name="Haridas S."/>
            <person name="Kipfer T."/>
            <person name="LaButti K."/>
            <person name="Lindquist E."/>
            <person name="Lipzen A."/>
            <person name="Maire R."/>
            <person name="Meier B."/>
            <person name="Mihaltcheva S."/>
            <person name="Molinier V."/>
            <person name="Murat C."/>
            <person name="Poggeler S."/>
            <person name="Quandt C.A."/>
            <person name="Sperisen C."/>
            <person name="Tritt A."/>
            <person name="Tisserant E."/>
            <person name="Crous P.W."/>
            <person name="Henrissat B."/>
            <person name="Nehls U."/>
            <person name="Egli S."/>
            <person name="Spatafora J.W."/>
            <person name="Grigoriev I.V."/>
            <person name="Martin F.M."/>
        </authorList>
    </citation>
    <scope>NUCLEOTIDE SEQUENCE [LARGE SCALE GENOMIC DNA]</scope>
    <source>
        <strain evidence="1 2">CBS 459.81</strain>
    </source>
</reference>
<dbReference type="Proteomes" id="UP000250266">
    <property type="component" value="Unassembled WGS sequence"/>
</dbReference>
<gene>
    <name evidence="1" type="ORF">K432DRAFT_312448</name>
</gene>
<sequence length="72" mass="8208">RTQRPPAGLLLSIPEGEGLLIWLYRQDAPGTRVTLQELEWECNCILATRHTGPINPPLCGVHWANRFLQRHP</sequence>
<evidence type="ECO:0000313" key="2">
    <source>
        <dbReference type="Proteomes" id="UP000250266"/>
    </source>
</evidence>
<dbReference type="AlphaFoldDB" id="A0A8E2DXK6"/>
<organism evidence="1 2">
    <name type="scientific">Lepidopterella palustris CBS 459.81</name>
    <dbReference type="NCBI Taxonomy" id="1314670"/>
    <lineage>
        <taxon>Eukaryota</taxon>
        <taxon>Fungi</taxon>
        <taxon>Dikarya</taxon>
        <taxon>Ascomycota</taxon>
        <taxon>Pezizomycotina</taxon>
        <taxon>Dothideomycetes</taxon>
        <taxon>Pleosporomycetidae</taxon>
        <taxon>Mytilinidiales</taxon>
        <taxon>Argynnaceae</taxon>
        <taxon>Lepidopterella</taxon>
    </lineage>
</organism>
<accession>A0A8E2DXK6</accession>
<name>A0A8E2DXK6_9PEZI</name>
<dbReference type="EMBL" id="KV745711">
    <property type="protein sequence ID" value="OCK73597.1"/>
    <property type="molecule type" value="Genomic_DNA"/>
</dbReference>
<evidence type="ECO:0000313" key="1">
    <source>
        <dbReference type="EMBL" id="OCK73597.1"/>
    </source>
</evidence>
<feature type="non-terminal residue" evidence="1">
    <location>
        <position position="1"/>
    </location>
</feature>
<evidence type="ECO:0008006" key="3">
    <source>
        <dbReference type="Google" id="ProtNLM"/>
    </source>
</evidence>
<keyword evidence="2" id="KW-1185">Reference proteome</keyword>